<gene>
    <name evidence="1" type="ORF">NNJEOMEG_00085</name>
</gene>
<name>A0A6V8LHS8_9BACT</name>
<reference evidence="1 2" key="2">
    <citation type="submission" date="2020-05" db="EMBL/GenBank/DDBJ databases">
        <title>Draft genome sequence of Desulfovibrio sp. strainFSS-1.</title>
        <authorList>
            <person name="Shimoshige H."/>
            <person name="Kobayashi H."/>
            <person name="Maekawa T."/>
        </authorList>
    </citation>
    <scope>NUCLEOTIDE SEQUENCE [LARGE SCALE GENOMIC DNA]</scope>
    <source>
        <strain evidence="1 2">SIID29052-01</strain>
    </source>
</reference>
<proteinExistence type="predicted"/>
<comment type="caution">
    <text evidence="1">The sequence shown here is derived from an EMBL/GenBank/DDBJ whole genome shotgun (WGS) entry which is preliminary data.</text>
</comment>
<organism evidence="1 2">
    <name type="scientific">Fundidesulfovibrio magnetotacticus</name>
    <dbReference type="NCBI Taxonomy" id="2730080"/>
    <lineage>
        <taxon>Bacteria</taxon>
        <taxon>Pseudomonadati</taxon>
        <taxon>Thermodesulfobacteriota</taxon>
        <taxon>Desulfovibrionia</taxon>
        <taxon>Desulfovibrionales</taxon>
        <taxon>Desulfovibrionaceae</taxon>
        <taxon>Fundidesulfovibrio</taxon>
    </lineage>
</organism>
<sequence>MNDMHIWDRLGSAAAVALCWTLLAALTVGEALDALRACAHAHRSPH</sequence>
<accession>A0A6V8LHS8</accession>
<evidence type="ECO:0000313" key="1">
    <source>
        <dbReference type="EMBL" id="GFK92263.1"/>
    </source>
</evidence>
<dbReference type="AlphaFoldDB" id="A0A6V8LHS8"/>
<dbReference type="EMBL" id="BLTE01000001">
    <property type="protein sequence ID" value="GFK92263.1"/>
    <property type="molecule type" value="Genomic_DNA"/>
</dbReference>
<dbReference type="RefSeq" id="WP_173080234.1">
    <property type="nucleotide sequence ID" value="NZ_BLTE01000001.1"/>
</dbReference>
<keyword evidence="2" id="KW-1185">Reference proteome</keyword>
<dbReference type="Proteomes" id="UP000494245">
    <property type="component" value="Unassembled WGS sequence"/>
</dbReference>
<reference evidence="1 2" key="1">
    <citation type="submission" date="2020-04" db="EMBL/GenBank/DDBJ databases">
        <authorList>
            <consortium name="Desulfovibrio sp. FSS-1 genome sequencing consortium"/>
            <person name="Shimoshige H."/>
            <person name="Kobayashi H."/>
            <person name="Maekawa T."/>
        </authorList>
    </citation>
    <scope>NUCLEOTIDE SEQUENCE [LARGE SCALE GENOMIC DNA]</scope>
    <source>
        <strain evidence="1 2">SIID29052-01</strain>
    </source>
</reference>
<evidence type="ECO:0000313" key="2">
    <source>
        <dbReference type="Proteomes" id="UP000494245"/>
    </source>
</evidence>
<protein>
    <submittedName>
        <fullName evidence="1">Uncharacterized protein</fullName>
    </submittedName>
</protein>